<accession>A0A9P7UU68</accession>
<protein>
    <submittedName>
        <fullName evidence="1">Uncharacterized protein</fullName>
    </submittedName>
</protein>
<dbReference type="KEGG" id="more:E1B28_009313"/>
<evidence type="ECO:0000313" key="1">
    <source>
        <dbReference type="EMBL" id="KAG7093016.1"/>
    </source>
</evidence>
<name>A0A9P7UU68_9AGAR</name>
<sequence length="218" mass="24284">MAVKTLKERQFLAANASGRGGDSDTNQRLGQIDVRQLQQALAQVGTRLAPWARNDRDAWSPLNLIKAAVGALSIAKFNPESFEHGNASTATAPLLSQEQKVALLLCEAVLLFVEQVCSIGEPPKPIKSSEDGQLSTVMRIQAKYRGEQLEKIVIKYGLPYLTHPHLLGLRYRIRHFQPPSQYFHSRLRDALQRAQLDPPEDLRKGGKELLVADVKYHG</sequence>
<dbReference type="Proteomes" id="UP001049176">
    <property type="component" value="Chromosome 5"/>
</dbReference>
<gene>
    <name evidence="1" type="ORF">E1B28_009313</name>
</gene>
<reference evidence="1" key="1">
    <citation type="journal article" date="2021" name="Genome Biol. Evol.">
        <title>The assembled and annotated genome of the fairy-ring fungus Marasmius oreades.</title>
        <authorList>
            <person name="Hiltunen M."/>
            <person name="Ament-Velasquez S.L."/>
            <person name="Johannesson H."/>
        </authorList>
    </citation>
    <scope>NUCLEOTIDE SEQUENCE</scope>
    <source>
        <strain evidence="1">03SP1</strain>
    </source>
</reference>
<keyword evidence="2" id="KW-1185">Reference proteome</keyword>
<dbReference type="GeneID" id="66078389"/>
<proteinExistence type="predicted"/>
<dbReference type="RefSeq" id="XP_043009486.1">
    <property type="nucleotide sequence ID" value="XM_043154196.1"/>
</dbReference>
<dbReference type="EMBL" id="CM032185">
    <property type="protein sequence ID" value="KAG7093016.1"/>
    <property type="molecule type" value="Genomic_DNA"/>
</dbReference>
<organism evidence="1 2">
    <name type="scientific">Marasmius oreades</name>
    <name type="common">fairy-ring Marasmius</name>
    <dbReference type="NCBI Taxonomy" id="181124"/>
    <lineage>
        <taxon>Eukaryota</taxon>
        <taxon>Fungi</taxon>
        <taxon>Dikarya</taxon>
        <taxon>Basidiomycota</taxon>
        <taxon>Agaricomycotina</taxon>
        <taxon>Agaricomycetes</taxon>
        <taxon>Agaricomycetidae</taxon>
        <taxon>Agaricales</taxon>
        <taxon>Marasmiineae</taxon>
        <taxon>Marasmiaceae</taxon>
        <taxon>Marasmius</taxon>
    </lineage>
</organism>
<dbReference type="AlphaFoldDB" id="A0A9P7UU68"/>
<evidence type="ECO:0000313" key="2">
    <source>
        <dbReference type="Proteomes" id="UP001049176"/>
    </source>
</evidence>
<comment type="caution">
    <text evidence="1">The sequence shown here is derived from an EMBL/GenBank/DDBJ whole genome shotgun (WGS) entry which is preliminary data.</text>
</comment>